<keyword evidence="2 5" id="KW-0812">Transmembrane</keyword>
<comment type="similarity">
    <text evidence="5">Belongs to the ABC-2 integral membrane protein family.</text>
</comment>
<dbReference type="InterPro" id="IPR047817">
    <property type="entry name" value="ABC2_TM_bact-type"/>
</dbReference>
<dbReference type="EMBL" id="LAQL01000009">
    <property type="protein sequence ID" value="KLN59901.1"/>
    <property type="molecule type" value="Genomic_DNA"/>
</dbReference>
<dbReference type="PANTHER" id="PTHR43332">
    <property type="entry name" value="INNER MEMBRANE TRANSPORT PERMEASE YADH-RELATED"/>
    <property type="match status" value="1"/>
</dbReference>
<dbReference type="OrthoDB" id="9804001at2"/>
<dbReference type="RefSeq" id="WP_047764890.1">
    <property type="nucleotide sequence ID" value="NZ_LAQL01000009.1"/>
</dbReference>
<gene>
    <name evidence="7" type="ORF">WH96_14275</name>
</gene>
<feature type="transmembrane region" description="Helical" evidence="5">
    <location>
        <begin position="42"/>
        <end position="64"/>
    </location>
</feature>
<dbReference type="GO" id="GO:0140359">
    <property type="term" value="F:ABC-type transporter activity"/>
    <property type="evidence" value="ECO:0007669"/>
    <property type="project" value="InterPro"/>
</dbReference>
<keyword evidence="3 5" id="KW-1133">Transmembrane helix</keyword>
<dbReference type="AlphaFoldDB" id="A0A0H2MCL3"/>
<dbReference type="Proteomes" id="UP000035444">
    <property type="component" value="Unassembled WGS sequence"/>
</dbReference>
<evidence type="ECO:0000256" key="4">
    <source>
        <dbReference type="ARBA" id="ARBA00023136"/>
    </source>
</evidence>
<feature type="transmembrane region" description="Helical" evidence="5">
    <location>
        <begin position="76"/>
        <end position="103"/>
    </location>
</feature>
<evidence type="ECO:0000256" key="2">
    <source>
        <dbReference type="ARBA" id="ARBA00022692"/>
    </source>
</evidence>
<dbReference type="PROSITE" id="PS51012">
    <property type="entry name" value="ABC_TM2"/>
    <property type="match status" value="1"/>
</dbReference>
<feature type="transmembrane region" description="Helical" evidence="5">
    <location>
        <begin position="245"/>
        <end position="267"/>
    </location>
</feature>
<feature type="transmembrane region" description="Helical" evidence="5">
    <location>
        <begin position="124"/>
        <end position="149"/>
    </location>
</feature>
<proteinExistence type="inferred from homology"/>
<keyword evidence="4 5" id="KW-0472">Membrane</keyword>
<dbReference type="Pfam" id="PF01061">
    <property type="entry name" value="ABC2_membrane"/>
    <property type="match status" value="1"/>
</dbReference>
<evidence type="ECO:0000256" key="5">
    <source>
        <dbReference type="RuleBase" id="RU361157"/>
    </source>
</evidence>
<keyword evidence="5" id="KW-0813">Transport</keyword>
<protein>
    <recommendedName>
        <fullName evidence="5">Transport permease protein</fullName>
    </recommendedName>
</protein>
<keyword evidence="5" id="KW-1003">Cell membrane</keyword>
<evidence type="ECO:0000256" key="3">
    <source>
        <dbReference type="ARBA" id="ARBA00022989"/>
    </source>
</evidence>
<feature type="domain" description="ABC transmembrane type-2" evidence="6">
    <location>
        <begin position="40"/>
        <end position="270"/>
    </location>
</feature>
<dbReference type="STRING" id="1489064.WH96_14275"/>
<comment type="caution">
    <text evidence="7">The sequence shown here is derived from an EMBL/GenBank/DDBJ whole genome shotgun (WGS) entry which is preliminary data.</text>
</comment>
<dbReference type="InterPro" id="IPR013525">
    <property type="entry name" value="ABC2_TM"/>
</dbReference>
<organism evidence="7 8">
    <name type="scientific">Kiloniella spongiae</name>
    <dbReference type="NCBI Taxonomy" id="1489064"/>
    <lineage>
        <taxon>Bacteria</taxon>
        <taxon>Pseudomonadati</taxon>
        <taxon>Pseudomonadota</taxon>
        <taxon>Alphaproteobacteria</taxon>
        <taxon>Rhodospirillales</taxon>
        <taxon>Kiloniellaceae</taxon>
        <taxon>Kiloniella</taxon>
    </lineage>
</organism>
<evidence type="ECO:0000313" key="8">
    <source>
        <dbReference type="Proteomes" id="UP000035444"/>
    </source>
</evidence>
<dbReference type="PANTHER" id="PTHR43332:SF1">
    <property type="entry name" value="TRANSPORT PERMEASE PROTEIN"/>
    <property type="match status" value="1"/>
</dbReference>
<accession>A0A0H2MCL3</accession>
<feature type="transmembrane region" description="Helical" evidence="5">
    <location>
        <begin position="190"/>
        <end position="209"/>
    </location>
</feature>
<dbReference type="InterPro" id="IPR000412">
    <property type="entry name" value="ABC_2_transport"/>
</dbReference>
<dbReference type="PIRSF" id="PIRSF006648">
    <property type="entry name" value="DrrB"/>
    <property type="match status" value="1"/>
</dbReference>
<dbReference type="InterPro" id="IPR052522">
    <property type="entry name" value="ABC-2_transport_permease"/>
</dbReference>
<reference evidence="7 8" key="1">
    <citation type="submission" date="2015-03" db="EMBL/GenBank/DDBJ databases">
        <title>Genome Sequence of Kiloniella spongiae MEBiC09566, isolated from a marine sponge.</title>
        <authorList>
            <person name="Shao Z."/>
            <person name="Wang L."/>
            <person name="Li X."/>
        </authorList>
    </citation>
    <scope>NUCLEOTIDE SEQUENCE [LARGE SCALE GENOMIC DNA]</scope>
    <source>
        <strain evidence="7 8">MEBiC09566</strain>
    </source>
</reference>
<feature type="transmembrane region" description="Helical" evidence="5">
    <location>
        <begin position="155"/>
        <end position="178"/>
    </location>
</feature>
<evidence type="ECO:0000259" key="6">
    <source>
        <dbReference type="PROSITE" id="PS51012"/>
    </source>
</evidence>
<comment type="subcellular location">
    <subcellularLocation>
        <location evidence="5">Cell inner membrane</location>
        <topology evidence="5">Multi-pass membrane protein</topology>
    </subcellularLocation>
    <subcellularLocation>
        <location evidence="1">Membrane</location>
        <topology evidence="1">Multi-pass membrane protein</topology>
    </subcellularLocation>
</comment>
<keyword evidence="8" id="KW-1185">Reference proteome</keyword>
<evidence type="ECO:0000256" key="1">
    <source>
        <dbReference type="ARBA" id="ARBA00004141"/>
    </source>
</evidence>
<evidence type="ECO:0000313" key="7">
    <source>
        <dbReference type="EMBL" id="KLN59901.1"/>
    </source>
</evidence>
<sequence>MNDATPDQSSNIVHSDGVRIIALLRIWTLFYRRGVVRFMRFWVESLLGPMVSTMLFMTVFALALGPDGEMVPGLSALQFIAPGLAVFVLSQTAFQNVCFMLIIDKQEGVITDVLMAPLSPIELLFGYSLAGIANALLVAILLLGAMTVFTGPMLYSFWATAFFAISAALLFSMIGVVVGLWSDKWDQFSLVDNFLVLPLGLLSGTFFTLNRIPENWQWLFEANPMFWIISGFRYGITGYGSVEDLIWQGGILVCLILIMVACGWLLFKRGYKIKA</sequence>
<name>A0A0H2MCL3_9PROT</name>
<dbReference type="GO" id="GO:0043190">
    <property type="term" value="C:ATP-binding cassette (ABC) transporter complex"/>
    <property type="evidence" value="ECO:0007669"/>
    <property type="project" value="InterPro"/>
</dbReference>